<dbReference type="RefSeq" id="WP_212370845.1">
    <property type="nucleotide sequence ID" value="NZ_JAGSIE010000032.1"/>
</dbReference>
<comment type="caution">
    <text evidence="7">The sequence shown here is derived from an EMBL/GenBank/DDBJ whole genome shotgun (WGS) entry which is preliminary data.</text>
</comment>
<dbReference type="Pfam" id="PF03741">
    <property type="entry name" value="TerC"/>
    <property type="match status" value="1"/>
</dbReference>
<protein>
    <submittedName>
        <fullName evidence="7">TerC family protein</fullName>
    </submittedName>
</protein>
<reference evidence="7 8" key="1">
    <citation type="submission" date="2021-04" db="EMBL/GenBank/DDBJ databases">
        <title>Allobacillus sp. nov. SKP8-2 isolated from shrimp paste.</title>
        <authorList>
            <person name="Tanasupawat S."/>
            <person name="Yiamsombat S."/>
            <person name="Kanchanasin P."/>
            <person name="Kuncharoen N."/>
        </authorList>
    </citation>
    <scope>NUCLEOTIDE SEQUENCE [LARGE SCALE GENOMIC DNA]</scope>
    <source>
        <strain evidence="7 8">SKP8-2</strain>
    </source>
</reference>
<dbReference type="InterPro" id="IPR022301">
    <property type="entry name" value="Integral_membrane_YjbE"/>
</dbReference>
<organism evidence="7 8">
    <name type="scientific">Allobacillus saliphilus</name>
    <dbReference type="NCBI Taxonomy" id="2912308"/>
    <lineage>
        <taxon>Bacteria</taxon>
        <taxon>Bacillati</taxon>
        <taxon>Bacillota</taxon>
        <taxon>Bacilli</taxon>
        <taxon>Bacillales</taxon>
        <taxon>Bacillaceae</taxon>
        <taxon>Allobacillus</taxon>
    </lineage>
</organism>
<feature type="transmembrane region" description="Helical" evidence="6">
    <location>
        <begin position="53"/>
        <end position="74"/>
    </location>
</feature>
<evidence type="ECO:0000256" key="1">
    <source>
        <dbReference type="ARBA" id="ARBA00004141"/>
    </source>
</evidence>
<feature type="transmembrane region" description="Helical" evidence="6">
    <location>
        <begin position="20"/>
        <end position="41"/>
    </location>
</feature>
<dbReference type="InterPro" id="IPR005496">
    <property type="entry name" value="Integral_membrane_TerC"/>
</dbReference>
<dbReference type="Proteomes" id="UP000675431">
    <property type="component" value="Unassembled WGS sequence"/>
</dbReference>
<feature type="transmembrane region" description="Helical" evidence="6">
    <location>
        <begin position="80"/>
        <end position="97"/>
    </location>
</feature>
<dbReference type="GO" id="GO:0016020">
    <property type="term" value="C:membrane"/>
    <property type="evidence" value="ECO:0007669"/>
    <property type="project" value="UniProtKB-SubCell"/>
</dbReference>
<dbReference type="EMBL" id="JAGSIE010000032">
    <property type="protein sequence ID" value="MBR7554555.1"/>
    <property type="molecule type" value="Genomic_DNA"/>
</dbReference>
<keyword evidence="5 6" id="KW-0472">Membrane</keyword>
<feature type="transmembrane region" description="Helical" evidence="6">
    <location>
        <begin position="144"/>
        <end position="165"/>
    </location>
</feature>
<evidence type="ECO:0000256" key="2">
    <source>
        <dbReference type="ARBA" id="ARBA00007511"/>
    </source>
</evidence>
<dbReference type="PANTHER" id="PTHR30238">
    <property type="entry name" value="MEMBRANE BOUND PREDICTED REDOX MODULATOR"/>
    <property type="match status" value="1"/>
</dbReference>
<feature type="transmembrane region" description="Helical" evidence="6">
    <location>
        <begin position="202"/>
        <end position="221"/>
    </location>
</feature>
<evidence type="ECO:0000313" key="7">
    <source>
        <dbReference type="EMBL" id="MBR7554555.1"/>
    </source>
</evidence>
<dbReference type="AlphaFoldDB" id="A0A941CXR8"/>
<comment type="similarity">
    <text evidence="2">Belongs to the TerC family.</text>
</comment>
<evidence type="ECO:0000256" key="6">
    <source>
        <dbReference type="SAM" id="Phobius"/>
    </source>
</evidence>
<evidence type="ECO:0000313" key="8">
    <source>
        <dbReference type="Proteomes" id="UP000675431"/>
    </source>
</evidence>
<comment type="subcellular location">
    <subcellularLocation>
        <location evidence="1">Membrane</location>
        <topology evidence="1">Multi-pass membrane protein</topology>
    </subcellularLocation>
</comment>
<evidence type="ECO:0000256" key="5">
    <source>
        <dbReference type="ARBA" id="ARBA00023136"/>
    </source>
</evidence>
<proteinExistence type="inferred from homology"/>
<keyword evidence="3 6" id="KW-0812">Transmembrane</keyword>
<evidence type="ECO:0000256" key="3">
    <source>
        <dbReference type="ARBA" id="ARBA00022692"/>
    </source>
</evidence>
<gene>
    <name evidence="7" type="ORF">KC820_10375</name>
</gene>
<feature type="transmembrane region" description="Helical" evidence="6">
    <location>
        <begin position="172"/>
        <end position="190"/>
    </location>
</feature>
<keyword evidence="4 6" id="KW-1133">Transmembrane helix</keyword>
<sequence length="230" mass="25243">MDIFFTELFTNLNWDIFKAVLIIIGLDLILGGDNAVVIAMASRNLPEHLQNKAIALGTVLAVFIRFLLACVAIYLLTIPYLQLIGGLFLLYIAFSLLKDGEDDQEIQASGTLLGAVKTIVIADVVMGFDNVLAISAASNQDFRLILFGLAVSVPIIVFGSRLILYAMKKYPLIIYFGASLLAYTSGELILNEQKLEVYIESLPYIQVGLPIVLIVLICLYGRSRNIPVKA</sequence>
<keyword evidence="8" id="KW-1185">Reference proteome</keyword>
<dbReference type="NCBIfam" id="TIGR03717">
    <property type="entry name" value="R_switched_YjbE"/>
    <property type="match status" value="1"/>
</dbReference>
<accession>A0A941CXR8</accession>
<dbReference type="PANTHER" id="PTHR30238:SF4">
    <property type="entry name" value="SLL1022 PROTEIN"/>
    <property type="match status" value="1"/>
</dbReference>
<name>A0A941CXR8_9BACI</name>
<evidence type="ECO:0000256" key="4">
    <source>
        <dbReference type="ARBA" id="ARBA00022989"/>
    </source>
</evidence>